<evidence type="ECO:0000313" key="2">
    <source>
        <dbReference type="EMBL" id="TVV75933.1"/>
    </source>
</evidence>
<gene>
    <name evidence="2" type="ORF">FOY91_05655</name>
</gene>
<dbReference type="InterPro" id="IPR011335">
    <property type="entry name" value="Restrct_endonuc-II-like"/>
</dbReference>
<reference evidence="2 3" key="1">
    <citation type="submission" date="2019-07" db="EMBL/GenBank/DDBJ databases">
        <title>Sphingomonas solaris sp. nov., isolated from a solar panel from Boston, Massachusetts.</title>
        <authorList>
            <person name="Tanner K."/>
            <person name="Pascual J."/>
            <person name="Mancuso C."/>
            <person name="Pereto J."/>
            <person name="Khalil A."/>
            <person name="Vilanova C."/>
        </authorList>
    </citation>
    <scope>NUCLEOTIDE SEQUENCE [LARGE SCALE GENOMIC DNA]</scope>
    <source>
        <strain evidence="2 3">R4DWN</strain>
    </source>
</reference>
<dbReference type="EMBL" id="VNIM01000015">
    <property type="protein sequence ID" value="TVV75933.1"/>
    <property type="molecule type" value="Genomic_DNA"/>
</dbReference>
<accession>A0A558R960</accession>
<evidence type="ECO:0000259" key="1">
    <source>
        <dbReference type="Pfam" id="PF04471"/>
    </source>
</evidence>
<proteinExistence type="predicted"/>
<dbReference type="PANTHER" id="PTHR30015:SF7">
    <property type="entry name" value="TYPE IV METHYL-DIRECTED RESTRICTION ENZYME ECOKMRR"/>
    <property type="match status" value="1"/>
</dbReference>
<feature type="domain" description="Restriction endonuclease type IV Mrr" evidence="1">
    <location>
        <begin position="205"/>
        <end position="319"/>
    </location>
</feature>
<sequence length="335" mass="37021">MGHIIMPAFAFRSALSEDSGVRSGFALSEADMLGHLPADHHLRECLITDEVLRLGSEDYAEAVGDLLFALGATAEPGMPTLGMRMMALLQRDWRSLFRLDEMMTVEAVASHYLRLRNQNDSEQAAIFAELKAMVDDKPGVLEALVEAMTQHLAFNPHFTRDVAKADMVALSALFASEQLPADGAQYFDQRFINYLGSQPEKLGDIHWRQFEGLTAEWFQRSGYDVELGPGRNDGSVDLRLWHRGAQPGAPPAVIVQCKRQKQKVERVVVKALYADMLEERATAGLVVTTSEISPGAAKDVSARAYPITTANRKQVQDWIQAMRKPHAGIVSDLTG</sequence>
<dbReference type="GO" id="GO:0015666">
    <property type="term" value="F:restriction endodeoxyribonuclease activity"/>
    <property type="evidence" value="ECO:0007669"/>
    <property type="project" value="TreeGrafter"/>
</dbReference>
<dbReference type="OrthoDB" id="5782056at2"/>
<comment type="caution">
    <text evidence="2">The sequence shown here is derived from an EMBL/GenBank/DDBJ whole genome shotgun (WGS) entry which is preliminary data.</text>
</comment>
<dbReference type="InterPro" id="IPR011856">
    <property type="entry name" value="tRNA_endonuc-like_dom_sf"/>
</dbReference>
<dbReference type="Gene3D" id="3.40.1350.10">
    <property type="match status" value="1"/>
</dbReference>
<keyword evidence="3" id="KW-1185">Reference proteome</keyword>
<dbReference type="InterPro" id="IPR007560">
    <property type="entry name" value="Restrct_endonuc_IV_Mrr"/>
</dbReference>
<dbReference type="Proteomes" id="UP000318681">
    <property type="component" value="Unassembled WGS sequence"/>
</dbReference>
<keyword evidence="2" id="KW-0255">Endonuclease</keyword>
<dbReference type="GO" id="GO:0003677">
    <property type="term" value="F:DNA binding"/>
    <property type="evidence" value="ECO:0007669"/>
    <property type="project" value="InterPro"/>
</dbReference>
<organism evidence="2 3">
    <name type="scientific">Alterirhizorhabdus solaris</name>
    <dbReference type="NCBI Taxonomy" id="2529389"/>
    <lineage>
        <taxon>Bacteria</taxon>
        <taxon>Pseudomonadati</taxon>
        <taxon>Pseudomonadota</taxon>
        <taxon>Alphaproteobacteria</taxon>
        <taxon>Sphingomonadales</taxon>
        <taxon>Rhizorhabdaceae</taxon>
        <taxon>Alterirhizorhabdus</taxon>
    </lineage>
</organism>
<dbReference type="SUPFAM" id="SSF52980">
    <property type="entry name" value="Restriction endonuclease-like"/>
    <property type="match status" value="1"/>
</dbReference>
<dbReference type="AlphaFoldDB" id="A0A558R960"/>
<evidence type="ECO:0000313" key="3">
    <source>
        <dbReference type="Proteomes" id="UP000318681"/>
    </source>
</evidence>
<dbReference type="Pfam" id="PF04471">
    <property type="entry name" value="Mrr_cat"/>
    <property type="match status" value="1"/>
</dbReference>
<dbReference type="GO" id="GO:0009307">
    <property type="term" value="P:DNA restriction-modification system"/>
    <property type="evidence" value="ECO:0007669"/>
    <property type="project" value="InterPro"/>
</dbReference>
<dbReference type="PANTHER" id="PTHR30015">
    <property type="entry name" value="MRR RESTRICTION SYSTEM PROTEIN"/>
    <property type="match status" value="1"/>
</dbReference>
<dbReference type="RefSeq" id="WP_145149008.1">
    <property type="nucleotide sequence ID" value="NZ_VNIM01000015.1"/>
</dbReference>
<protein>
    <submittedName>
        <fullName evidence="2">Restriction endonuclease</fullName>
    </submittedName>
</protein>
<keyword evidence="2" id="KW-0378">Hydrolase</keyword>
<keyword evidence="2" id="KW-0540">Nuclease</keyword>
<dbReference type="InterPro" id="IPR052906">
    <property type="entry name" value="Type_IV_Methyl-Rstrct_Enzyme"/>
</dbReference>
<name>A0A558R960_9SPHN</name>